<evidence type="ECO:0000259" key="1">
    <source>
        <dbReference type="Pfam" id="PF22778"/>
    </source>
</evidence>
<proteinExistence type="predicted"/>
<dbReference type="Proteomes" id="UP000264589">
    <property type="component" value="Unassembled WGS sequence"/>
</dbReference>
<dbReference type="EMBL" id="QUQO01000001">
    <property type="protein sequence ID" value="RFB04779.1"/>
    <property type="molecule type" value="Genomic_DNA"/>
</dbReference>
<reference evidence="2 3" key="1">
    <citation type="submission" date="2018-08" db="EMBL/GenBank/DDBJ databases">
        <title>Parvularcula sp. SM1705, isolated from surface water of the South Sea China.</title>
        <authorList>
            <person name="Sun L."/>
        </authorList>
    </citation>
    <scope>NUCLEOTIDE SEQUENCE [LARGE SCALE GENOMIC DNA]</scope>
    <source>
        <strain evidence="2 3">SM1705</strain>
    </source>
</reference>
<keyword evidence="3" id="KW-1185">Reference proteome</keyword>
<dbReference type="InParanoid" id="A0A371RH64"/>
<comment type="caution">
    <text evidence="2">The sequence shown here is derived from an EMBL/GenBank/DDBJ whole genome shotgun (WGS) entry which is preliminary data.</text>
</comment>
<accession>A0A371RH64</accession>
<dbReference type="CDD" id="cd03398">
    <property type="entry name" value="PAP2_haloperoxidase"/>
    <property type="match status" value="1"/>
</dbReference>
<evidence type="ECO:0000313" key="2">
    <source>
        <dbReference type="EMBL" id="RFB04779.1"/>
    </source>
</evidence>
<dbReference type="InterPro" id="IPR052559">
    <property type="entry name" value="V-haloperoxidase"/>
</dbReference>
<dbReference type="AlphaFoldDB" id="A0A371RH64"/>
<organism evidence="2 3">
    <name type="scientific">Parvularcula marina</name>
    <dbReference type="NCBI Taxonomy" id="2292771"/>
    <lineage>
        <taxon>Bacteria</taxon>
        <taxon>Pseudomonadati</taxon>
        <taxon>Pseudomonadota</taxon>
        <taxon>Alphaproteobacteria</taxon>
        <taxon>Parvularculales</taxon>
        <taxon>Parvularculaceae</taxon>
        <taxon>Parvularcula</taxon>
    </lineage>
</organism>
<dbReference type="Gene3D" id="1.10.606.20">
    <property type="match status" value="1"/>
</dbReference>
<dbReference type="SUPFAM" id="SSF48317">
    <property type="entry name" value="Acid phosphatase/Vanadium-dependent haloperoxidase"/>
    <property type="match status" value="1"/>
</dbReference>
<sequence length="494" mass="54885">MTPTFPAYWKQGQDVDRQQFPARQSLPDEAVSDRAHINRRDMLKLGAAALGTGAFLTGCASDFGTSPSYLTAVLEQKNHNTVYHWVDIVLQQTRDQRVAPPRAAYNYAAPMVAGFLAANAIIGRYEEPFGIGRGPKGADPEAAYGAAFAAAAAENFQQPFIFERKTFLNRIPDGAAKTLGAEWGRRVGLEIVRMRTRDGAEPNKVDYYLGRYPRRDDQVNWDPTSAAYGVQTGPRISSYGRGLYPGFGHIKPWTLRHTGQFRPEPFYDPASPEFAEDYDLIRQIGGAKSTMRTEDQSEIALFWEDGPWGITPPGHFLFIAVQVLQSRGFDFLDTARAFALLGMTQCDAAINSWDSKYHHDILRPSTAIRTRSAAFGNPDKRIVEDAGWESFIPTPNFPSYTSGHSTFGAAGTEMTALLLGTDNVTFSHESPDQVGWPQIVGARRTWTSLSQAAEENGWSRLYGGVHWRLDHTAAMKAGRQIAQQAFETMFQRKV</sequence>
<dbReference type="InterPro" id="IPR055161">
    <property type="entry name" value="NapH1-like_2nd"/>
</dbReference>
<evidence type="ECO:0000313" key="3">
    <source>
        <dbReference type="Proteomes" id="UP000264589"/>
    </source>
</evidence>
<feature type="domain" description="Vanadium-dependent haloperoxidase NapH1-like second helical-bundle" evidence="1">
    <location>
        <begin position="342"/>
        <end position="493"/>
    </location>
</feature>
<name>A0A371RH64_9PROT</name>
<dbReference type="InterPro" id="IPR036938">
    <property type="entry name" value="PAP2/HPO_sf"/>
</dbReference>
<protein>
    <submittedName>
        <fullName evidence="2">Phosphatase PAP2 family protein</fullName>
    </submittedName>
</protein>
<gene>
    <name evidence="2" type="ORF">DX908_05480</name>
</gene>
<dbReference type="PANTHER" id="PTHR34599">
    <property type="entry name" value="PEROXIDASE-RELATED"/>
    <property type="match status" value="1"/>
</dbReference>
<dbReference type="Pfam" id="PF22778">
    <property type="entry name" value="VCPO_2nd"/>
    <property type="match status" value="1"/>
</dbReference>
<dbReference type="PANTHER" id="PTHR34599:SF1">
    <property type="entry name" value="PHOSPHATIDIC ACID PHOSPHATASE TYPE 2_HALOPEROXIDASE DOMAIN-CONTAINING PROTEIN"/>
    <property type="match status" value="1"/>
</dbReference>